<proteinExistence type="predicted"/>
<protein>
    <recommendedName>
        <fullName evidence="3">Lipoprotein</fullName>
    </recommendedName>
</protein>
<evidence type="ECO:0000313" key="1">
    <source>
        <dbReference type="EMBL" id="GGZ64234.1"/>
    </source>
</evidence>
<reference evidence="2" key="1">
    <citation type="journal article" date="2019" name="Int. J. Syst. Evol. Microbiol.">
        <title>The Global Catalogue of Microorganisms (GCM) 10K type strain sequencing project: providing services to taxonomists for standard genome sequencing and annotation.</title>
        <authorList>
            <consortium name="The Broad Institute Genomics Platform"/>
            <consortium name="The Broad Institute Genome Sequencing Center for Infectious Disease"/>
            <person name="Wu L."/>
            <person name="Ma J."/>
        </authorList>
    </citation>
    <scope>NUCLEOTIDE SEQUENCE [LARGE SCALE GENOMIC DNA]</scope>
    <source>
        <strain evidence="2">KCTC 22558</strain>
    </source>
</reference>
<accession>A0ABQ3C1P0</accession>
<dbReference type="RefSeq" id="WP_189449030.1">
    <property type="nucleotide sequence ID" value="NZ_BMXY01000002.1"/>
</dbReference>
<sequence length="120" mass="12913">MDKLFALLAFLASLVGCDGARDTIVHRVVSDGTDLLFSRASVQDGVTRLDCVRSASGRCHYLVLPRDCTSMSACDGDARRFVVPQGDTRQVTGLTAFRLCVESDDRVAPPTQCAVTSAMQ</sequence>
<evidence type="ECO:0000313" key="2">
    <source>
        <dbReference type="Proteomes" id="UP000643403"/>
    </source>
</evidence>
<gene>
    <name evidence="1" type="ORF">GCM10008101_17290</name>
</gene>
<comment type="caution">
    <text evidence="1">The sequence shown here is derived from an EMBL/GenBank/DDBJ whole genome shotgun (WGS) entry which is preliminary data.</text>
</comment>
<name>A0ABQ3C1P0_9GAMM</name>
<keyword evidence="2" id="KW-1185">Reference proteome</keyword>
<evidence type="ECO:0008006" key="3">
    <source>
        <dbReference type="Google" id="ProtNLM"/>
    </source>
</evidence>
<dbReference type="PROSITE" id="PS51257">
    <property type="entry name" value="PROKAR_LIPOPROTEIN"/>
    <property type="match status" value="1"/>
</dbReference>
<dbReference type="Proteomes" id="UP000643403">
    <property type="component" value="Unassembled WGS sequence"/>
</dbReference>
<organism evidence="1 2">
    <name type="scientific">Cognatilysobacter xinjiangensis</name>
    <dbReference type="NCBI Taxonomy" id="546892"/>
    <lineage>
        <taxon>Bacteria</taxon>
        <taxon>Pseudomonadati</taxon>
        <taxon>Pseudomonadota</taxon>
        <taxon>Gammaproteobacteria</taxon>
        <taxon>Lysobacterales</taxon>
        <taxon>Lysobacteraceae</taxon>
        <taxon>Cognatilysobacter</taxon>
    </lineage>
</organism>
<dbReference type="EMBL" id="BMXY01000002">
    <property type="protein sequence ID" value="GGZ64234.1"/>
    <property type="molecule type" value="Genomic_DNA"/>
</dbReference>